<feature type="compositionally biased region" description="Low complexity" evidence="1">
    <location>
        <begin position="299"/>
        <end position="310"/>
    </location>
</feature>
<feature type="compositionally biased region" description="Polar residues" evidence="1">
    <location>
        <begin position="529"/>
        <end position="542"/>
    </location>
</feature>
<dbReference type="Proteomes" id="UP000738325">
    <property type="component" value="Unassembled WGS sequence"/>
</dbReference>
<feature type="compositionally biased region" description="Polar residues" evidence="1">
    <location>
        <begin position="625"/>
        <end position="636"/>
    </location>
</feature>
<evidence type="ECO:0000313" key="2">
    <source>
        <dbReference type="EMBL" id="KAG0316521.1"/>
    </source>
</evidence>
<feature type="compositionally biased region" description="Low complexity" evidence="1">
    <location>
        <begin position="108"/>
        <end position="146"/>
    </location>
</feature>
<accession>A0A9P6RB44</accession>
<feature type="compositionally biased region" description="Polar residues" evidence="1">
    <location>
        <begin position="453"/>
        <end position="474"/>
    </location>
</feature>
<feature type="compositionally biased region" description="Basic and acidic residues" evidence="1">
    <location>
        <begin position="34"/>
        <end position="48"/>
    </location>
</feature>
<feature type="compositionally biased region" description="Basic residues" evidence="1">
    <location>
        <begin position="246"/>
        <end position="259"/>
    </location>
</feature>
<protein>
    <submittedName>
        <fullName evidence="2">Uncharacterized protein</fullName>
    </submittedName>
</protein>
<evidence type="ECO:0000256" key="1">
    <source>
        <dbReference type="SAM" id="MobiDB-lite"/>
    </source>
</evidence>
<feature type="compositionally biased region" description="Low complexity" evidence="1">
    <location>
        <begin position="543"/>
        <end position="554"/>
    </location>
</feature>
<feature type="compositionally biased region" description="Low complexity" evidence="1">
    <location>
        <begin position="260"/>
        <end position="270"/>
    </location>
</feature>
<dbReference type="EMBL" id="JAAAIP010000475">
    <property type="protein sequence ID" value="KAG0316521.1"/>
    <property type="molecule type" value="Genomic_DNA"/>
</dbReference>
<feature type="region of interest" description="Disordered" evidence="1">
    <location>
        <begin position="649"/>
        <end position="682"/>
    </location>
</feature>
<organism evidence="2 3">
    <name type="scientific">Dissophora globulifera</name>
    <dbReference type="NCBI Taxonomy" id="979702"/>
    <lineage>
        <taxon>Eukaryota</taxon>
        <taxon>Fungi</taxon>
        <taxon>Fungi incertae sedis</taxon>
        <taxon>Mucoromycota</taxon>
        <taxon>Mortierellomycotina</taxon>
        <taxon>Mortierellomycetes</taxon>
        <taxon>Mortierellales</taxon>
        <taxon>Mortierellaceae</taxon>
        <taxon>Dissophora</taxon>
    </lineage>
</organism>
<comment type="caution">
    <text evidence="2">The sequence shown here is derived from an EMBL/GenBank/DDBJ whole genome shotgun (WGS) entry which is preliminary data.</text>
</comment>
<sequence>MATAEHHTQPPQLPAKLRWRPYGNGNTLKQKRAKKDDDSLKPQQHDPDLVHAQDISAKALAHKVRSAAHHAAARTRHAPAAVQLQWEEAETIESMSHGGHPHNQHIHLPSVSDSDASSNSSQRAASSLLSPPPSSLSVSKSPTSRPALFGGDSDPALNLDHYIGTVPGLTGDDFLQHGLALPVFEANTAYQIALDALLDNHRKNQLLDAQLPTLALTSVPVPMSMTSPPATLSDSDLYRQRFSLGSRHHHSSHNSRRTHGGNSSSSSQRKLSTSELLGIVNIDDLLNSCGYTDTDHTSESTISSASTSTSPAMTDQSLYPSPIHPSLDLQNSPMDLTAASFETMMAQIPVLLAEGDSKQLLLQQQQQQQQQRQYQQVDTSPTLTMASSITHSFAEIFHDLASPFLRMTSNGDPLIDGSSSPSTWSSLFPQAGEDDIIATSGVAKRVDMATQTDIPDEPQQQPSPASSTTLSLQGSPVLRRAHQGKENEETMVVDPNTEWLSFLDEASPLFSNNSENEVVGGSSWRPHLNQASASTAADTSRLPTSTTTTASPTTTIEDKGLLGWAGDYLQVSSLAPTGHRGIITSSNSFSGGPGGLIRSLHGGSSFQQRSGYHSKASAPWRPARATTQKVGSLPASTKASASVVENVKAPSTFKEQQPADSIQGARPASSSADAKDRQETEDLGGLLSMFRGLWKSQK</sequence>
<feature type="region of interest" description="Disordered" evidence="1">
    <location>
        <begin position="294"/>
        <end position="314"/>
    </location>
</feature>
<feature type="region of interest" description="Disordered" evidence="1">
    <location>
        <begin position="245"/>
        <end position="270"/>
    </location>
</feature>
<evidence type="ECO:0000313" key="3">
    <source>
        <dbReference type="Proteomes" id="UP000738325"/>
    </source>
</evidence>
<feature type="region of interest" description="Disordered" evidence="1">
    <location>
        <begin position="513"/>
        <end position="554"/>
    </location>
</feature>
<feature type="region of interest" description="Disordered" evidence="1">
    <location>
        <begin position="95"/>
        <end position="151"/>
    </location>
</feature>
<feature type="compositionally biased region" description="Polar residues" evidence="1">
    <location>
        <begin position="602"/>
        <end position="611"/>
    </location>
</feature>
<feature type="region of interest" description="Disordered" evidence="1">
    <location>
        <begin position="1"/>
        <end position="48"/>
    </location>
</feature>
<dbReference type="OrthoDB" id="2421413at2759"/>
<keyword evidence="3" id="KW-1185">Reference proteome</keyword>
<feature type="region of interest" description="Disordered" evidence="1">
    <location>
        <begin position="453"/>
        <end position="476"/>
    </location>
</feature>
<dbReference type="AlphaFoldDB" id="A0A9P6RB44"/>
<reference evidence="2" key="1">
    <citation type="journal article" date="2020" name="Fungal Divers.">
        <title>Resolving the Mortierellaceae phylogeny through synthesis of multi-gene phylogenetics and phylogenomics.</title>
        <authorList>
            <person name="Vandepol N."/>
            <person name="Liber J."/>
            <person name="Desiro A."/>
            <person name="Na H."/>
            <person name="Kennedy M."/>
            <person name="Barry K."/>
            <person name="Grigoriev I.V."/>
            <person name="Miller A.N."/>
            <person name="O'Donnell K."/>
            <person name="Stajich J.E."/>
            <person name="Bonito G."/>
        </authorList>
    </citation>
    <scope>NUCLEOTIDE SEQUENCE</scope>
    <source>
        <strain evidence="2">REB-010B</strain>
    </source>
</reference>
<feature type="region of interest" description="Disordered" evidence="1">
    <location>
        <begin position="594"/>
        <end position="636"/>
    </location>
</feature>
<name>A0A9P6RB44_9FUNG</name>
<proteinExistence type="predicted"/>
<gene>
    <name evidence="2" type="ORF">BGZ99_006850</name>
</gene>